<evidence type="ECO:0000313" key="1">
    <source>
        <dbReference type="EMBL" id="TCT16392.1"/>
    </source>
</evidence>
<proteinExistence type="predicted"/>
<comment type="caution">
    <text evidence="1">The sequence shown here is derived from an EMBL/GenBank/DDBJ whole genome shotgun (WGS) entry which is preliminary data.</text>
</comment>
<organism evidence="1 2">
    <name type="scientific">Natranaerovirga pectinivora</name>
    <dbReference type="NCBI Taxonomy" id="682400"/>
    <lineage>
        <taxon>Bacteria</taxon>
        <taxon>Bacillati</taxon>
        <taxon>Bacillota</taxon>
        <taxon>Clostridia</taxon>
        <taxon>Lachnospirales</taxon>
        <taxon>Natranaerovirgaceae</taxon>
        <taxon>Natranaerovirga</taxon>
    </lineage>
</organism>
<reference evidence="1 2" key="1">
    <citation type="submission" date="2019-03" db="EMBL/GenBank/DDBJ databases">
        <title>Genomic Encyclopedia of Type Strains, Phase IV (KMG-IV): sequencing the most valuable type-strain genomes for metagenomic binning, comparative biology and taxonomic classification.</title>
        <authorList>
            <person name="Goeker M."/>
        </authorList>
    </citation>
    <scope>NUCLEOTIDE SEQUENCE [LARGE SCALE GENOMIC DNA]</scope>
    <source>
        <strain evidence="1 2">DSM 24629</strain>
    </source>
</reference>
<gene>
    <name evidence="1" type="ORF">EDC18_102411</name>
</gene>
<sequence>MAKKGNQGNGGGKPLKWGSPEELEQYIQEYFEWTKKNDKHITVTGLAWWLGCSKQTIQNYEKAEENDWLQRLDSEERRRYVDLIKDTKRYIEMEYEERLYNRSKATGGIFSLKNLYGWVDKQEVVNTNKEIIVDIIDDDSNSEEL</sequence>
<dbReference type="Pfam" id="PF16677">
    <property type="entry name" value="GP3_package"/>
    <property type="match status" value="1"/>
</dbReference>
<dbReference type="Proteomes" id="UP000294902">
    <property type="component" value="Unassembled WGS sequence"/>
</dbReference>
<dbReference type="Gene3D" id="1.10.132.80">
    <property type="match status" value="1"/>
</dbReference>
<dbReference type="InterPro" id="IPR032066">
    <property type="entry name" value="GP3_package"/>
</dbReference>
<dbReference type="RefSeq" id="WP_132250750.1">
    <property type="nucleotide sequence ID" value="NZ_SMAL01000002.1"/>
</dbReference>
<evidence type="ECO:0000313" key="2">
    <source>
        <dbReference type="Proteomes" id="UP000294902"/>
    </source>
</evidence>
<accession>A0A4R3MPC9</accession>
<dbReference type="EMBL" id="SMAL01000002">
    <property type="protein sequence ID" value="TCT16392.1"/>
    <property type="molecule type" value="Genomic_DNA"/>
</dbReference>
<protein>
    <submittedName>
        <fullName evidence="1">DNA-packaging protein gp3</fullName>
    </submittedName>
</protein>
<keyword evidence="2" id="KW-1185">Reference proteome</keyword>
<name>A0A4R3MPC9_9FIRM</name>
<dbReference type="OrthoDB" id="5355596at2"/>
<dbReference type="AlphaFoldDB" id="A0A4R3MPC9"/>